<dbReference type="AlphaFoldDB" id="A0ABD2YSQ1"/>
<evidence type="ECO:0000313" key="3">
    <source>
        <dbReference type="Proteomes" id="UP001630127"/>
    </source>
</evidence>
<proteinExistence type="predicted"/>
<sequence>MGKWSKAVVGYVFWAAIRFQAMKQFVSLKWWEFGIVECVLLKLSIFVILFETEVTKNKVLDQSHGLSRAKMLFLNAWSPDLDLAQEDFSTIPVWIKLPNLKLYYYFAITLSKLASYAGKPLYTDKLIVEQSRLSFARVCIEICNLPDKIPFVNEKGESVFQSVTYE</sequence>
<organism evidence="2 3">
    <name type="scientific">Cinchona calisaya</name>
    <dbReference type="NCBI Taxonomy" id="153742"/>
    <lineage>
        <taxon>Eukaryota</taxon>
        <taxon>Viridiplantae</taxon>
        <taxon>Streptophyta</taxon>
        <taxon>Embryophyta</taxon>
        <taxon>Tracheophyta</taxon>
        <taxon>Spermatophyta</taxon>
        <taxon>Magnoliopsida</taxon>
        <taxon>eudicotyledons</taxon>
        <taxon>Gunneridae</taxon>
        <taxon>Pentapetalae</taxon>
        <taxon>asterids</taxon>
        <taxon>lamiids</taxon>
        <taxon>Gentianales</taxon>
        <taxon>Rubiaceae</taxon>
        <taxon>Cinchonoideae</taxon>
        <taxon>Cinchoneae</taxon>
        <taxon>Cinchona</taxon>
    </lineage>
</organism>
<reference evidence="2 3" key="1">
    <citation type="submission" date="2024-11" db="EMBL/GenBank/DDBJ databases">
        <title>A near-complete genome assembly of Cinchona calisaya.</title>
        <authorList>
            <person name="Lian D.C."/>
            <person name="Zhao X.W."/>
            <person name="Wei L."/>
        </authorList>
    </citation>
    <scope>NUCLEOTIDE SEQUENCE [LARGE SCALE GENOMIC DNA]</scope>
    <source>
        <tissue evidence="2">Nenye</tissue>
    </source>
</reference>
<protein>
    <recommendedName>
        <fullName evidence="1">DUF4283 domain-containing protein</fullName>
    </recommendedName>
</protein>
<dbReference type="Proteomes" id="UP001630127">
    <property type="component" value="Unassembled WGS sequence"/>
</dbReference>
<keyword evidence="3" id="KW-1185">Reference proteome</keyword>
<dbReference type="EMBL" id="JBJUIK010000012">
    <property type="protein sequence ID" value="KAL3509993.1"/>
    <property type="molecule type" value="Genomic_DNA"/>
</dbReference>
<evidence type="ECO:0000313" key="2">
    <source>
        <dbReference type="EMBL" id="KAL3509993.1"/>
    </source>
</evidence>
<gene>
    <name evidence="2" type="ORF">ACH5RR_029394</name>
</gene>
<feature type="domain" description="DUF4283" evidence="1">
    <location>
        <begin position="2"/>
        <end position="84"/>
    </location>
</feature>
<name>A0ABD2YSQ1_9GENT</name>
<evidence type="ECO:0000259" key="1">
    <source>
        <dbReference type="Pfam" id="PF14111"/>
    </source>
</evidence>
<dbReference type="PANTHER" id="PTHR31286:SF165">
    <property type="entry name" value="DUF4283 DOMAIN-CONTAINING PROTEIN"/>
    <property type="match status" value="1"/>
</dbReference>
<comment type="caution">
    <text evidence="2">The sequence shown here is derived from an EMBL/GenBank/DDBJ whole genome shotgun (WGS) entry which is preliminary data.</text>
</comment>
<accession>A0ABD2YSQ1</accession>
<dbReference type="InterPro" id="IPR025558">
    <property type="entry name" value="DUF4283"/>
</dbReference>
<dbReference type="PANTHER" id="PTHR31286">
    <property type="entry name" value="GLYCINE-RICH CELL WALL STRUCTURAL PROTEIN 1.8-LIKE"/>
    <property type="match status" value="1"/>
</dbReference>
<dbReference type="Pfam" id="PF14111">
    <property type="entry name" value="DUF4283"/>
    <property type="match status" value="1"/>
</dbReference>
<dbReference type="InterPro" id="IPR040256">
    <property type="entry name" value="At4g02000-like"/>
</dbReference>